<sequence>MWRVIEKSTNQPGSIEMVIIDEQGMKIHVTIKQNLAPKFEKLLQEDFAYTFENLCVGINDTKYRRTTTHKYKLNFMFSTKCTNAPSTTIPEHGFDFMRFADISNGKDDGIYIDIIGHVVGKNPIKETLDKDGIMKKLIDFELQDLENNRIPCTVWEDLAIRMYHCLYIEEPSGPVVIILQGCQMKTWGGVEVD</sequence>
<dbReference type="InterPro" id="IPR012340">
    <property type="entry name" value="NA-bd_OB-fold"/>
</dbReference>
<evidence type="ECO:0000259" key="1">
    <source>
        <dbReference type="Pfam" id="PF02721"/>
    </source>
</evidence>
<feature type="domain" description="Replication protein A 70 kDa DNA-binding subunit B/D first OB fold" evidence="1">
    <location>
        <begin position="11"/>
        <end position="83"/>
    </location>
</feature>
<dbReference type="Gene3D" id="2.40.50.140">
    <property type="entry name" value="Nucleic acid-binding proteins"/>
    <property type="match status" value="2"/>
</dbReference>
<organism evidence="2 3">
    <name type="scientific">Cuscuta epithymum</name>
    <dbReference type="NCBI Taxonomy" id="186058"/>
    <lineage>
        <taxon>Eukaryota</taxon>
        <taxon>Viridiplantae</taxon>
        <taxon>Streptophyta</taxon>
        <taxon>Embryophyta</taxon>
        <taxon>Tracheophyta</taxon>
        <taxon>Spermatophyta</taxon>
        <taxon>Magnoliopsida</taxon>
        <taxon>eudicotyledons</taxon>
        <taxon>Gunneridae</taxon>
        <taxon>Pentapetalae</taxon>
        <taxon>asterids</taxon>
        <taxon>lamiids</taxon>
        <taxon>Solanales</taxon>
        <taxon>Convolvulaceae</taxon>
        <taxon>Cuscuteae</taxon>
        <taxon>Cuscuta</taxon>
        <taxon>Cuscuta subgen. Cuscuta</taxon>
    </lineage>
</organism>
<dbReference type="AlphaFoldDB" id="A0AAV0EH08"/>
<proteinExistence type="predicted"/>
<evidence type="ECO:0000313" key="3">
    <source>
        <dbReference type="Proteomes" id="UP001152523"/>
    </source>
</evidence>
<dbReference type="CDD" id="cd04481">
    <property type="entry name" value="RPA1_DBD_B_like"/>
    <property type="match status" value="1"/>
</dbReference>
<dbReference type="InterPro" id="IPR003871">
    <property type="entry name" value="RFA1B/D_OB_1st"/>
</dbReference>
<name>A0AAV0EH08_9ASTE</name>
<dbReference type="Pfam" id="PF02721">
    <property type="entry name" value="DUF223"/>
    <property type="match status" value="1"/>
</dbReference>
<comment type="caution">
    <text evidence="2">The sequence shown here is derived from an EMBL/GenBank/DDBJ whole genome shotgun (WGS) entry which is preliminary data.</text>
</comment>
<dbReference type="PANTHER" id="PTHR47165:SF4">
    <property type="entry name" value="OS03G0429900 PROTEIN"/>
    <property type="match status" value="1"/>
</dbReference>
<dbReference type="SUPFAM" id="SSF50249">
    <property type="entry name" value="Nucleic acid-binding proteins"/>
    <property type="match status" value="2"/>
</dbReference>
<gene>
    <name evidence="2" type="ORF">CEPIT_LOCUS25247</name>
</gene>
<evidence type="ECO:0000313" key="2">
    <source>
        <dbReference type="EMBL" id="CAH9123471.1"/>
    </source>
</evidence>
<accession>A0AAV0EH08</accession>
<protein>
    <recommendedName>
        <fullName evidence="1">Replication protein A 70 kDa DNA-binding subunit B/D first OB fold domain-containing protein</fullName>
    </recommendedName>
</protein>
<dbReference type="PANTHER" id="PTHR47165">
    <property type="entry name" value="OS03G0429900 PROTEIN"/>
    <property type="match status" value="1"/>
</dbReference>
<dbReference type="Proteomes" id="UP001152523">
    <property type="component" value="Unassembled WGS sequence"/>
</dbReference>
<dbReference type="EMBL" id="CAMAPF010000930">
    <property type="protein sequence ID" value="CAH9123471.1"/>
    <property type="molecule type" value="Genomic_DNA"/>
</dbReference>
<dbReference type="CDD" id="cd04480">
    <property type="entry name" value="RPA1_DBD_A_like"/>
    <property type="match status" value="1"/>
</dbReference>
<keyword evidence="3" id="KW-1185">Reference proteome</keyword>
<reference evidence="2" key="1">
    <citation type="submission" date="2022-07" db="EMBL/GenBank/DDBJ databases">
        <authorList>
            <person name="Macas J."/>
            <person name="Novak P."/>
            <person name="Neumann P."/>
        </authorList>
    </citation>
    <scope>NUCLEOTIDE SEQUENCE</scope>
</reference>